<dbReference type="EMBL" id="ML735289">
    <property type="protein sequence ID" value="KAE8387659.1"/>
    <property type="molecule type" value="Genomic_DNA"/>
</dbReference>
<dbReference type="Proteomes" id="UP000326877">
    <property type="component" value="Unassembled WGS sequence"/>
</dbReference>
<sequence length="108" mass="13164">MLMSDYGRQQEDYKHIKSRLVAVNTQILATVSRKHQYCIAKQQDPRKALKTLKRRFELDIRIERRRLTREYARLQEGPHRYKSMDQWLPKWEPLVFECEKLNVSWSSN</sequence>
<name>A0A5N7C0W0_PETAA</name>
<proteinExistence type="predicted"/>
<evidence type="ECO:0000313" key="1">
    <source>
        <dbReference type="EMBL" id="KAE8387659.1"/>
    </source>
</evidence>
<accession>A0A5N7C0W0</accession>
<gene>
    <name evidence="1" type="ORF">BDV23DRAFT_160562</name>
</gene>
<protein>
    <submittedName>
        <fullName evidence="1">Uncharacterized protein</fullName>
    </submittedName>
</protein>
<dbReference type="AlphaFoldDB" id="A0A5N7C0W0"/>
<organism evidence="1">
    <name type="scientific">Petromyces alliaceus</name>
    <name type="common">Aspergillus alliaceus</name>
    <dbReference type="NCBI Taxonomy" id="209559"/>
    <lineage>
        <taxon>Eukaryota</taxon>
        <taxon>Fungi</taxon>
        <taxon>Dikarya</taxon>
        <taxon>Ascomycota</taxon>
        <taxon>Pezizomycotina</taxon>
        <taxon>Eurotiomycetes</taxon>
        <taxon>Eurotiomycetidae</taxon>
        <taxon>Eurotiales</taxon>
        <taxon>Aspergillaceae</taxon>
        <taxon>Aspergillus</taxon>
        <taxon>Aspergillus subgen. Circumdati</taxon>
    </lineage>
</organism>
<reference evidence="1" key="1">
    <citation type="submission" date="2019-04" db="EMBL/GenBank/DDBJ databases">
        <title>Friends and foes A comparative genomics studyof 23 Aspergillus species from section Flavi.</title>
        <authorList>
            <consortium name="DOE Joint Genome Institute"/>
            <person name="Kjaerbolling I."/>
            <person name="Vesth T."/>
            <person name="Frisvad J.C."/>
            <person name="Nybo J.L."/>
            <person name="Theobald S."/>
            <person name="Kildgaard S."/>
            <person name="Isbrandt T."/>
            <person name="Kuo A."/>
            <person name="Sato A."/>
            <person name="Lyhne E.K."/>
            <person name="Kogle M.E."/>
            <person name="Wiebenga A."/>
            <person name="Kun R.S."/>
            <person name="Lubbers R.J."/>
            <person name="Makela M.R."/>
            <person name="Barry K."/>
            <person name="Chovatia M."/>
            <person name="Clum A."/>
            <person name="Daum C."/>
            <person name="Haridas S."/>
            <person name="He G."/>
            <person name="LaButti K."/>
            <person name="Lipzen A."/>
            <person name="Mondo S."/>
            <person name="Riley R."/>
            <person name="Salamov A."/>
            <person name="Simmons B.A."/>
            <person name="Magnuson J.K."/>
            <person name="Henrissat B."/>
            <person name="Mortensen U.H."/>
            <person name="Larsen T.O."/>
            <person name="Devries R.P."/>
            <person name="Grigoriev I.V."/>
            <person name="Machida M."/>
            <person name="Baker S.E."/>
            <person name="Andersen M.R."/>
        </authorList>
    </citation>
    <scope>NUCLEOTIDE SEQUENCE [LARGE SCALE GENOMIC DNA]</scope>
    <source>
        <strain evidence="1">IBT 14317</strain>
    </source>
</reference>